<organism evidence="3 4">
    <name type="scientific">Saccharomycopsis crataegensis</name>
    <dbReference type="NCBI Taxonomy" id="43959"/>
    <lineage>
        <taxon>Eukaryota</taxon>
        <taxon>Fungi</taxon>
        <taxon>Dikarya</taxon>
        <taxon>Ascomycota</taxon>
        <taxon>Saccharomycotina</taxon>
        <taxon>Saccharomycetes</taxon>
        <taxon>Saccharomycopsidaceae</taxon>
        <taxon>Saccharomycopsis</taxon>
    </lineage>
</organism>
<dbReference type="EMBL" id="BTFZ01000011">
    <property type="protein sequence ID" value="GMM36912.1"/>
    <property type="molecule type" value="Genomic_DNA"/>
</dbReference>
<feature type="transmembrane region" description="Helical" evidence="2">
    <location>
        <begin position="132"/>
        <end position="152"/>
    </location>
</feature>
<keyword evidence="2" id="KW-1133">Transmembrane helix</keyword>
<dbReference type="Pfam" id="PF08229">
    <property type="entry name" value="SHR3_chaperone"/>
    <property type="match status" value="1"/>
</dbReference>
<accession>A0AAV5QPX8</accession>
<keyword evidence="4" id="KW-1185">Reference proteome</keyword>
<evidence type="ECO:0000313" key="3">
    <source>
        <dbReference type="EMBL" id="GMM36912.1"/>
    </source>
</evidence>
<sequence length="236" mass="26608">MGLYAKLVPIGIGLALSATSFLLGLVYAQVPYTYFTLFSEPQPVDFDESLAHYQRWYRLPILGYIPLFIVTLLGFTGLLIVLYKPGANLKLYDYTSLGLYFFGVCVAITNIKTGIAAAAYGTWGEVDMPTGINVIGASQCMMVFFLLGVLVLQAGRYYQIIEDENSEIEYQQRLKEFEKQERERQEEEEKEAEKQAKKDARNEKKYGHVKPEEAQADGKAKASGVDEGEVKQRKKN</sequence>
<feature type="region of interest" description="Disordered" evidence="1">
    <location>
        <begin position="178"/>
        <end position="236"/>
    </location>
</feature>
<name>A0AAV5QPX8_9ASCO</name>
<dbReference type="PANTHER" id="PTHR28228:SF1">
    <property type="entry name" value="SECRETORY COMPONENT PROTEIN SHR3"/>
    <property type="match status" value="1"/>
</dbReference>
<evidence type="ECO:0000313" key="4">
    <source>
        <dbReference type="Proteomes" id="UP001360560"/>
    </source>
</evidence>
<evidence type="ECO:0000256" key="1">
    <source>
        <dbReference type="SAM" id="MobiDB-lite"/>
    </source>
</evidence>
<evidence type="ECO:0000256" key="2">
    <source>
        <dbReference type="SAM" id="Phobius"/>
    </source>
</evidence>
<reference evidence="3 4" key="1">
    <citation type="journal article" date="2023" name="Elife">
        <title>Identification of key yeast species and microbe-microbe interactions impacting larval growth of Drosophila in the wild.</title>
        <authorList>
            <person name="Mure A."/>
            <person name="Sugiura Y."/>
            <person name="Maeda R."/>
            <person name="Honda K."/>
            <person name="Sakurai N."/>
            <person name="Takahashi Y."/>
            <person name="Watada M."/>
            <person name="Katoh T."/>
            <person name="Gotoh A."/>
            <person name="Gotoh Y."/>
            <person name="Taniguchi I."/>
            <person name="Nakamura K."/>
            <person name="Hayashi T."/>
            <person name="Katayama T."/>
            <person name="Uemura T."/>
            <person name="Hattori Y."/>
        </authorList>
    </citation>
    <scope>NUCLEOTIDE SEQUENCE [LARGE SCALE GENOMIC DNA]</scope>
    <source>
        <strain evidence="3 4">SC-9</strain>
    </source>
</reference>
<dbReference type="AlphaFoldDB" id="A0AAV5QPX8"/>
<dbReference type="RefSeq" id="XP_064853908.1">
    <property type="nucleotide sequence ID" value="XM_064997836.1"/>
</dbReference>
<dbReference type="GO" id="GO:0051082">
    <property type="term" value="F:unfolded protein binding"/>
    <property type="evidence" value="ECO:0007669"/>
    <property type="project" value="TreeGrafter"/>
</dbReference>
<keyword evidence="2" id="KW-0812">Transmembrane</keyword>
<feature type="compositionally biased region" description="Basic and acidic residues" evidence="1">
    <location>
        <begin position="178"/>
        <end position="220"/>
    </location>
</feature>
<dbReference type="InterPro" id="IPR013248">
    <property type="entry name" value="Psh3/Shr3"/>
</dbReference>
<dbReference type="SMART" id="SM00786">
    <property type="entry name" value="SHR3_chaperone"/>
    <property type="match status" value="1"/>
</dbReference>
<feature type="transmembrane region" description="Helical" evidence="2">
    <location>
        <begin position="94"/>
        <end position="120"/>
    </location>
</feature>
<dbReference type="Proteomes" id="UP001360560">
    <property type="component" value="Unassembled WGS sequence"/>
</dbReference>
<protein>
    <submittedName>
        <fullName evidence="3">Shr3 protein</fullName>
    </submittedName>
</protein>
<dbReference type="GO" id="GO:0005789">
    <property type="term" value="C:endoplasmic reticulum membrane"/>
    <property type="evidence" value="ECO:0007669"/>
    <property type="project" value="TreeGrafter"/>
</dbReference>
<comment type="caution">
    <text evidence="3">The sequence shown here is derived from an EMBL/GenBank/DDBJ whole genome shotgun (WGS) entry which is preliminary data.</text>
</comment>
<proteinExistence type="predicted"/>
<gene>
    <name evidence="3" type="ORF">DASC09_042370</name>
</gene>
<dbReference type="GO" id="GO:0006888">
    <property type="term" value="P:endoplasmic reticulum to Golgi vesicle-mediated transport"/>
    <property type="evidence" value="ECO:0007669"/>
    <property type="project" value="TreeGrafter"/>
</dbReference>
<dbReference type="PANTHER" id="PTHR28228">
    <property type="entry name" value="SECRETORY COMPONENT PROTEIN SHR3"/>
    <property type="match status" value="1"/>
</dbReference>
<keyword evidence="2" id="KW-0472">Membrane</keyword>
<feature type="transmembrane region" description="Helical" evidence="2">
    <location>
        <begin position="61"/>
        <end position="82"/>
    </location>
</feature>
<dbReference type="GeneID" id="90074887"/>